<evidence type="ECO:0000259" key="1">
    <source>
        <dbReference type="Pfam" id="PF14667"/>
    </source>
</evidence>
<reference evidence="2 3" key="1">
    <citation type="submission" date="2014-09" db="EMBL/GenBank/DDBJ databases">
        <title>Draft genome sequence of an obligately methylotrophic methanogen, Methanococcoides methylutens, isolated from marine sediment.</title>
        <authorList>
            <person name="Guan Y."/>
            <person name="Ngugi D.K."/>
            <person name="Blom J."/>
            <person name="Ali S."/>
            <person name="Ferry J.G."/>
            <person name="Stingl U."/>
        </authorList>
    </citation>
    <scope>NUCLEOTIDE SEQUENCE [LARGE SCALE GENOMIC DNA]</scope>
    <source>
        <strain evidence="2 3">DSM 2657</strain>
    </source>
</reference>
<dbReference type="SUPFAM" id="SSF51182">
    <property type="entry name" value="RmlC-like cupins"/>
    <property type="match status" value="1"/>
</dbReference>
<dbReference type="Gene3D" id="2.60.120.10">
    <property type="entry name" value="Jelly Rolls"/>
    <property type="match status" value="1"/>
</dbReference>
<comment type="caution">
    <text evidence="2">The sequence shown here is derived from an EMBL/GenBank/DDBJ whole genome shotgun (WGS) entry which is preliminary data.</text>
</comment>
<dbReference type="InterPro" id="IPR011051">
    <property type="entry name" value="RmlC_Cupin_sf"/>
</dbReference>
<protein>
    <recommendedName>
        <fullName evidence="1">Capsular polysaccharide assembling protein CapF C-terminal domain-containing protein</fullName>
    </recommendedName>
</protein>
<name>A0A099T1J2_METMT</name>
<dbReference type="Proteomes" id="UP000029859">
    <property type="component" value="Unassembled WGS sequence"/>
</dbReference>
<evidence type="ECO:0000313" key="3">
    <source>
        <dbReference type="Proteomes" id="UP000029859"/>
    </source>
</evidence>
<dbReference type="Pfam" id="PF14667">
    <property type="entry name" value="Polysacc_synt_C"/>
    <property type="match status" value="1"/>
</dbReference>
<organism evidence="2 3">
    <name type="scientific">Methanococcoides methylutens</name>
    <dbReference type="NCBI Taxonomy" id="2226"/>
    <lineage>
        <taxon>Archaea</taxon>
        <taxon>Methanobacteriati</taxon>
        <taxon>Methanobacteriota</taxon>
        <taxon>Stenosarchaea group</taxon>
        <taxon>Methanomicrobia</taxon>
        <taxon>Methanosarcinales</taxon>
        <taxon>Methanosarcinaceae</taxon>
        <taxon>Methanococcoides</taxon>
    </lineage>
</organism>
<dbReference type="InterPro" id="IPR029303">
    <property type="entry name" value="CapF_C"/>
</dbReference>
<feature type="domain" description="Capsular polysaccharide assembling protein CapF C-terminal" evidence="1">
    <location>
        <begin position="5"/>
        <end position="118"/>
    </location>
</feature>
<accession>A0A099T1J2</accession>
<dbReference type="OrthoDB" id="142498at2157"/>
<evidence type="ECO:0000313" key="2">
    <source>
        <dbReference type="EMBL" id="KGK98081.1"/>
    </source>
</evidence>
<proteinExistence type="predicted"/>
<dbReference type="EMBL" id="JRHO01000014">
    <property type="protein sequence ID" value="KGK98081.1"/>
    <property type="molecule type" value="Genomic_DNA"/>
</dbReference>
<gene>
    <name evidence="2" type="ORF">LI82_10100</name>
</gene>
<dbReference type="RefSeq" id="WP_048195325.1">
    <property type="nucleotide sequence ID" value="NZ_CAAGSM010000001.1"/>
</dbReference>
<sequence>MYPIHENETGSFQELARFDDVKFGQLSYLTIVPDCSRGNHYHKRKEEWFCCLHGKCEMELTDVRSNSSRSIIMDSSRREFVKVNPFESHMVTNLDSKITCELLIIISEEYDESDPDTFKPEEPVNL</sequence>
<dbReference type="AlphaFoldDB" id="A0A099T1J2"/>
<keyword evidence="3" id="KW-1185">Reference proteome</keyword>
<dbReference type="InterPro" id="IPR014710">
    <property type="entry name" value="RmlC-like_jellyroll"/>
</dbReference>